<dbReference type="RefSeq" id="WP_076345558.1">
    <property type="nucleotide sequence ID" value="NZ_CP019082.1"/>
</dbReference>
<feature type="binding site" evidence="5">
    <location>
        <position position="163"/>
    </location>
    <ligand>
        <name>ATP</name>
        <dbReference type="ChEBI" id="CHEBI:30616"/>
    </ligand>
</feature>
<dbReference type="CDD" id="cd14014">
    <property type="entry name" value="STKc_PknB_like"/>
    <property type="match status" value="1"/>
</dbReference>
<sequence>MSGEHRAASDDDELFDQWNLADDDPLDSLRWTEDPRQRSLRKPSKPSTEATREGTREAQPLDPESSDLVQDFAVDSVRIEDASMSAGAGSAGEPAVTCVYDPDAGFQIGGRSGPDVPGRRAPLPRPGDEVGGFQLVIELGRGAFARVFLAEEVNLGRRLVALKISKAEGDEPQILARLQHAHIVPVHSVHDDSATGLRLLCMPFLGGANLAQVLEESCGYANARATGKGLVEALDQLSQRFPTRAGESLSLSRGSIGRAPSRSRLASSRGGPRCDSPVSTTAMTAATPVSERPAHHRPSRRYLPIRHLMERIAGAEAPATAVADHDELLPSRRFLRGADSIRAAVWIVARLAEGLEHAHSRGLLHRDLKPSNVLIAADGTPMLLDFNLAVAIEPGQEAAAEELDKAMLGGTLPYMAPEHLDAFDPKGRTKVQEVDERSDLYSLGLILFEMIAGEPAFDPPPSNGPTLHTLRRMVEERRRSPAPSLKARRPDVPPSIDALVAQCLDPNPDRRHASAGDLAEDLRRFLDDLPMKHCPEPSLTERAGKWARRHPMLCGSTSIVAAAMVMVVLLGLAAVQAYEGMQGLHSRLRLRVFQHDVLECRFLLNTFGRDDALIRKGIALAAATLKNAQVAETDAADFEDRVSPEQAAAPWISRLGPLERDEVQRSIVELTMQLAHARVVLSSRHGVGQQLRTALENAVARLDQVEATTSRPPSVLFRQRSRYRAALGDAEGAVRDRARADAQPPTTSHEWTMLGSFLFVSGDPTAAEQALREAVARDVTSFWAWFNLGHCHFDQGRFLEAASDFTACVVARPEFAWAHFNRGLALARAGRPREAKDAFNAAVARDGDFAEAFVNRGLVELELDQAAEAEADLRKGMDRGRRDPAVLAALGDALVRQGKTVEAERLFGEWIGQAPRDLTLRVARGITRLRTDPDSAAADFATVLAVKPRHALAHYGMACVVRVTDRARAIAHLDQAIQADPGLIDAFEARALERARDGDRGALDDVDRLIKSPTANRLYNASCALAILGEATREPRFFGRAVAILESSFKAGFPPAHAVDDADLAPLRGRADYVALLARYRGDAGR</sequence>
<dbReference type="OrthoDB" id="6111975at2"/>
<dbReference type="GO" id="GO:0004674">
    <property type="term" value="F:protein serine/threonine kinase activity"/>
    <property type="evidence" value="ECO:0007669"/>
    <property type="project" value="UniProtKB-EC"/>
</dbReference>
<accession>A0A1U7CP67</accession>
<evidence type="ECO:0000313" key="9">
    <source>
        <dbReference type="Proteomes" id="UP000186309"/>
    </source>
</evidence>
<keyword evidence="4 5" id="KW-0067">ATP-binding</keyword>
<feature type="domain" description="Protein kinase" evidence="7">
    <location>
        <begin position="133"/>
        <end position="526"/>
    </location>
</feature>
<evidence type="ECO:0000256" key="3">
    <source>
        <dbReference type="ARBA" id="ARBA00022777"/>
    </source>
</evidence>
<dbReference type="SUPFAM" id="SSF56112">
    <property type="entry name" value="Protein kinase-like (PK-like)"/>
    <property type="match status" value="1"/>
</dbReference>
<feature type="compositionally biased region" description="Low complexity" evidence="6">
    <location>
        <begin position="257"/>
        <end position="273"/>
    </location>
</feature>
<dbReference type="InterPro" id="IPR011009">
    <property type="entry name" value="Kinase-like_dom_sf"/>
</dbReference>
<dbReference type="Pfam" id="PF00069">
    <property type="entry name" value="Pkinase"/>
    <property type="match status" value="1"/>
</dbReference>
<dbReference type="InterPro" id="IPR008271">
    <property type="entry name" value="Ser/Thr_kinase_AS"/>
</dbReference>
<evidence type="ECO:0000259" key="7">
    <source>
        <dbReference type="PROSITE" id="PS50011"/>
    </source>
</evidence>
<name>A0A1U7CP67_9BACT</name>
<dbReference type="AlphaFoldDB" id="A0A1U7CP67"/>
<evidence type="ECO:0000256" key="6">
    <source>
        <dbReference type="SAM" id="MobiDB-lite"/>
    </source>
</evidence>
<feature type="region of interest" description="Disordered" evidence="6">
    <location>
        <begin position="1"/>
        <end position="68"/>
    </location>
</feature>
<evidence type="ECO:0000256" key="5">
    <source>
        <dbReference type="PROSITE-ProRule" id="PRU10141"/>
    </source>
</evidence>
<dbReference type="InterPro" id="IPR019734">
    <property type="entry name" value="TPR_rpt"/>
</dbReference>
<evidence type="ECO:0000313" key="8">
    <source>
        <dbReference type="EMBL" id="APW60727.1"/>
    </source>
</evidence>
<dbReference type="PROSITE" id="PS50011">
    <property type="entry name" value="PROTEIN_KINASE_DOM"/>
    <property type="match status" value="1"/>
</dbReference>
<dbReference type="SMART" id="SM00220">
    <property type="entry name" value="S_TKc"/>
    <property type="match status" value="1"/>
</dbReference>
<gene>
    <name evidence="8" type="primary">pknB_11</name>
    <name evidence="8" type="ORF">BSF38_02215</name>
</gene>
<dbReference type="Pfam" id="PF13432">
    <property type="entry name" value="TPR_16"/>
    <property type="match status" value="2"/>
</dbReference>
<feature type="region of interest" description="Disordered" evidence="6">
    <location>
        <begin position="245"/>
        <end position="297"/>
    </location>
</feature>
<evidence type="ECO:0000256" key="2">
    <source>
        <dbReference type="ARBA" id="ARBA00022741"/>
    </source>
</evidence>
<dbReference type="EMBL" id="CP019082">
    <property type="protein sequence ID" value="APW60727.1"/>
    <property type="molecule type" value="Genomic_DNA"/>
</dbReference>
<dbReference type="KEGG" id="pbor:BSF38_02215"/>
<dbReference type="STRING" id="1387353.BSF38_02215"/>
<dbReference type="EC" id="2.7.11.1" evidence="8"/>
<protein>
    <submittedName>
        <fullName evidence="8">Serine/threonine-protein kinase PknB</fullName>
        <ecNumber evidence="8">2.7.11.1</ecNumber>
    </submittedName>
</protein>
<dbReference type="Proteomes" id="UP000186309">
    <property type="component" value="Chromosome"/>
</dbReference>
<dbReference type="Gene3D" id="1.25.40.10">
    <property type="entry name" value="Tetratricopeptide repeat domain"/>
    <property type="match status" value="1"/>
</dbReference>
<proteinExistence type="predicted"/>
<dbReference type="PROSITE" id="PS00107">
    <property type="entry name" value="PROTEIN_KINASE_ATP"/>
    <property type="match status" value="1"/>
</dbReference>
<dbReference type="SUPFAM" id="SSF48452">
    <property type="entry name" value="TPR-like"/>
    <property type="match status" value="1"/>
</dbReference>
<dbReference type="Gene3D" id="1.10.510.10">
    <property type="entry name" value="Transferase(Phosphotransferase) domain 1"/>
    <property type="match status" value="2"/>
</dbReference>
<evidence type="ECO:0000256" key="1">
    <source>
        <dbReference type="ARBA" id="ARBA00022679"/>
    </source>
</evidence>
<feature type="compositionally biased region" description="Acidic residues" evidence="6">
    <location>
        <begin position="10"/>
        <end position="26"/>
    </location>
</feature>
<keyword evidence="3 8" id="KW-0418">Kinase</keyword>
<dbReference type="PANTHER" id="PTHR43289">
    <property type="entry name" value="MITOGEN-ACTIVATED PROTEIN KINASE KINASE KINASE 20-RELATED"/>
    <property type="match status" value="1"/>
</dbReference>
<dbReference type="InterPro" id="IPR000719">
    <property type="entry name" value="Prot_kinase_dom"/>
</dbReference>
<dbReference type="PANTHER" id="PTHR43289:SF34">
    <property type="entry name" value="SERINE_THREONINE-PROTEIN KINASE YBDM-RELATED"/>
    <property type="match status" value="1"/>
</dbReference>
<dbReference type="InterPro" id="IPR011990">
    <property type="entry name" value="TPR-like_helical_dom_sf"/>
</dbReference>
<dbReference type="SMART" id="SM00028">
    <property type="entry name" value="TPR"/>
    <property type="match status" value="6"/>
</dbReference>
<dbReference type="PROSITE" id="PS00108">
    <property type="entry name" value="PROTEIN_KINASE_ST"/>
    <property type="match status" value="1"/>
</dbReference>
<dbReference type="InterPro" id="IPR017441">
    <property type="entry name" value="Protein_kinase_ATP_BS"/>
</dbReference>
<keyword evidence="2 5" id="KW-0547">Nucleotide-binding</keyword>
<keyword evidence="1 8" id="KW-0808">Transferase</keyword>
<keyword evidence="9" id="KW-1185">Reference proteome</keyword>
<reference evidence="9" key="1">
    <citation type="submission" date="2016-12" db="EMBL/GenBank/DDBJ databases">
        <title>Comparative genomics of four Isosphaeraceae planctomycetes: a common pool of plasmids and glycoside hydrolase genes.</title>
        <authorList>
            <person name="Ivanova A."/>
        </authorList>
    </citation>
    <scope>NUCLEOTIDE SEQUENCE [LARGE SCALE GENOMIC DNA]</scope>
    <source>
        <strain evidence="9">PX4</strain>
    </source>
</reference>
<organism evidence="8 9">
    <name type="scientific">Paludisphaera borealis</name>
    <dbReference type="NCBI Taxonomy" id="1387353"/>
    <lineage>
        <taxon>Bacteria</taxon>
        <taxon>Pseudomonadati</taxon>
        <taxon>Planctomycetota</taxon>
        <taxon>Planctomycetia</taxon>
        <taxon>Isosphaerales</taxon>
        <taxon>Isosphaeraceae</taxon>
        <taxon>Paludisphaera</taxon>
    </lineage>
</organism>
<dbReference type="GO" id="GO:0005524">
    <property type="term" value="F:ATP binding"/>
    <property type="evidence" value="ECO:0007669"/>
    <property type="project" value="UniProtKB-UniRule"/>
</dbReference>
<evidence type="ECO:0000256" key="4">
    <source>
        <dbReference type="ARBA" id="ARBA00022840"/>
    </source>
</evidence>